<sequence length="593" mass="69766">MRTLFLEIGKFRRKLKYLLRQYQYYFFLYSRNKNIHKSEYSYRPLISILVPVYNTKRKYLKEMVRSVEMQTYENWELIFIDDASPDERPGNYLKERCKADSRIRYLRSDKNGGISLATRKAFECAVGEYVAFLDHDDRLSKNALSIVLEALQEEKNRPEFLYSDEIFQSKIPGVFSLSTKPEFSPEKLISHNYICHFVVVSKNLIYRMGGIREGYDGSQDHEFALRACRHTDRIRRLPYFLYVWRLHGESFSRKKAEICEESSKRAILEHYKDRREEVEKIVSGYYPFTYHPIRRLKLNKLISVIVLDIEAILGNGFQDIYEMIRLTPSDFHLEIFLSVGNNRTKSEIPQSVLKEFQDRVRFKILEFSGSDLSAKNINSIVSDAEGSYILFWNPCFKPKNENWLYELLQHAQSSGIGAVCPIIFNQKNELVYSSLLLGKKGFIGIAGNGITVAEAKIWSGEFIEKNVSAISRNVFLVSRKNWDLLNGLDESFQSDYWDVDFSLRLLEENFRIVSNPFSSFVSSYTLKRSFQEYDPKYKIGRSDRKLLIRKWGGSLESDRFYSPHSDLLGSDMYPINFFHSLQYKICRRRWDLN</sequence>
<accession>V6IB73</accession>
<dbReference type="SUPFAM" id="SSF53448">
    <property type="entry name" value="Nucleotide-diphospho-sugar transferases"/>
    <property type="match status" value="2"/>
</dbReference>
<gene>
    <name evidence="2" type="ORF">LEP1GSC062_1424</name>
</gene>
<dbReference type="PANTHER" id="PTHR22916">
    <property type="entry name" value="GLYCOSYLTRANSFERASE"/>
    <property type="match status" value="1"/>
</dbReference>
<dbReference type="EMBL" id="AHMT02000052">
    <property type="protein sequence ID" value="EQA61313.1"/>
    <property type="molecule type" value="Genomic_DNA"/>
</dbReference>
<feature type="domain" description="Glycosyltransferase 2-like" evidence="1">
    <location>
        <begin position="47"/>
        <end position="155"/>
    </location>
</feature>
<dbReference type="CDD" id="cd04184">
    <property type="entry name" value="GT2_RfbC_Mx_like"/>
    <property type="match status" value="1"/>
</dbReference>
<dbReference type="RefSeq" id="WP_020985010.1">
    <property type="nucleotide sequence ID" value="NZ_AHMT02000052.1"/>
</dbReference>
<dbReference type="PANTHER" id="PTHR22916:SF3">
    <property type="entry name" value="UDP-GLCNAC:BETAGAL BETA-1,3-N-ACETYLGLUCOSAMINYLTRANSFERASE-LIKE PROTEIN 1"/>
    <property type="match status" value="1"/>
</dbReference>
<dbReference type="AlphaFoldDB" id="V6IB73"/>
<proteinExistence type="predicted"/>
<reference evidence="2" key="1">
    <citation type="submission" date="2013-05" db="EMBL/GenBank/DDBJ databases">
        <authorList>
            <person name="Harkins D.M."/>
            <person name="Durkin A.S."/>
            <person name="Brinkac L.M."/>
            <person name="Haft D.H."/>
            <person name="Selengut J.D."/>
            <person name="Sanka R."/>
            <person name="DePew J."/>
            <person name="Purushe J."/>
            <person name="Hartskeerl R.A."/>
            <person name="Ahmed A."/>
            <person name="van der Linden H."/>
            <person name="Goris M.G.A."/>
            <person name="Vinetz J.M."/>
            <person name="Sutton G.G."/>
            <person name="Nierman W.C."/>
            <person name="Fouts D.E."/>
        </authorList>
    </citation>
    <scope>NUCLEOTIDE SEQUENCE [LARGE SCALE GENOMIC DNA]</scope>
    <source>
        <strain evidence="2">L 60</strain>
    </source>
</reference>
<dbReference type="STRING" id="100053.GCA_002009845_01949"/>
<dbReference type="Pfam" id="PF00535">
    <property type="entry name" value="Glycos_transf_2"/>
    <property type="match status" value="1"/>
</dbReference>
<evidence type="ECO:0000313" key="3">
    <source>
        <dbReference type="Proteomes" id="UP000018747"/>
    </source>
</evidence>
<evidence type="ECO:0000259" key="1">
    <source>
        <dbReference type="Pfam" id="PF00535"/>
    </source>
</evidence>
<evidence type="ECO:0000313" key="2">
    <source>
        <dbReference type="EMBL" id="EQA61313.1"/>
    </source>
</evidence>
<dbReference type="InterPro" id="IPR029044">
    <property type="entry name" value="Nucleotide-diphossugar_trans"/>
</dbReference>
<dbReference type="InterPro" id="IPR001173">
    <property type="entry name" value="Glyco_trans_2-like"/>
</dbReference>
<dbReference type="Proteomes" id="UP000018747">
    <property type="component" value="Unassembled WGS sequence"/>
</dbReference>
<keyword evidence="3" id="KW-1185">Reference proteome</keyword>
<name>V6IB73_9LEPT</name>
<organism evidence="2 3">
    <name type="scientific">Leptospira alexanderi serovar Manhao 3 str. L 60</name>
    <dbReference type="NCBI Taxonomy" id="1049759"/>
    <lineage>
        <taxon>Bacteria</taxon>
        <taxon>Pseudomonadati</taxon>
        <taxon>Spirochaetota</taxon>
        <taxon>Spirochaetia</taxon>
        <taxon>Leptospirales</taxon>
        <taxon>Leptospiraceae</taxon>
        <taxon>Leptospira</taxon>
    </lineage>
</organism>
<comment type="caution">
    <text evidence="2">The sequence shown here is derived from an EMBL/GenBank/DDBJ whole genome shotgun (WGS) entry which is preliminary data.</text>
</comment>
<dbReference type="GO" id="GO:0016758">
    <property type="term" value="F:hexosyltransferase activity"/>
    <property type="evidence" value="ECO:0007669"/>
    <property type="project" value="UniProtKB-ARBA"/>
</dbReference>
<dbReference type="Gene3D" id="3.90.550.10">
    <property type="entry name" value="Spore Coat Polysaccharide Biosynthesis Protein SpsA, Chain A"/>
    <property type="match status" value="2"/>
</dbReference>
<protein>
    <submittedName>
        <fullName evidence="2">Glycosyltransferase-like protein, family 2</fullName>
    </submittedName>
</protein>